<protein>
    <submittedName>
        <fullName evidence="1">(rape) hypothetical protein</fullName>
    </submittedName>
</protein>
<evidence type="ECO:0000313" key="1">
    <source>
        <dbReference type="EMBL" id="CAF1708471.1"/>
    </source>
</evidence>
<feature type="non-terminal residue" evidence="1">
    <location>
        <position position="1"/>
    </location>
</feature>
<gene>
    <name evidence="1" type="ORF">DARMORV10_C03P68830.1</name>
</gene>
<reference evidence="1" key="1">
    <citation type="submission" date="2021-01" db="EMBL/GenBank/DDBJ databases">
        <authorList>
            <consortium name="Genoscope - CEA"/>
            <person name="William W."/>
        </authorList>
    </citation>
    <scope>NUCLEOTIDE SEQUENCE</scope>
</reference>
<dbReference type="EMBL" id="HG994367">
    <property type="protein sequence ID" value="CAF1708471.1"/>
    <property type="molecule type" value="Genomic_DNA"/>
</dbReference>
<organism evidence="1">
    <name type="scientific">Brassica napus</name>
    <name type="common">Rape</name>
    <dbReference type="NCBI Taxonomy" id="3708"/>
    <lineage>
        <taxon>Eukaryota</taxon>
        <taxon>Viridiplantae</taxon>
        <taxon>Streptophyta</taxon>
        <taxon>Embryophyta</taxon>
        <taxon>Tracheophyta</taxon>
        <taxon>Spermatophyta</taxon>
        <taxon>Magnoliopsida</taxon>
        <taxon>eudicotyledons</taxon>
        <taxon>Gunneridae</taxon>
        <taxon>Pentapetalae</taxon>
        <taxon>rosids</taxon>
        <taxon>malvids</taxon>
        <taxon>Brassicales</taxon>
        <taxon>Brassicaceae</taxon>
        <taxon>Brassiceae</taxon>
        <taxon>Brassica</taxon>
    </lineage>
</organism>
<dbReference type="AlphaFoldDB" id="A0A816IGB7"/>
<accession>A0A816IGB7</accession>
<sequence>MYPMAPSPPCHHMDEPHPLDELWENSEALYTTIFKHQRELKRKQQRVCGYVIQLCGPLRMFIDEDVSTLYDENQPLFTVATNQLPTKTDKTKISLKDDYRYQYCKGKSSMQSCLPFHQP</sequence>
<dbReference type="Proteomes" id="UP001295469">
    <property type="component" value="Chromosome C03"/>
</dbReference>
<proteinExistence type="predicted"/>
<name>A0A816IGB7_BRANA</name>